<evidence type="ECO:0000256" key="14">
    <source>
        <dbReference type="ARBA" id="ARBA00022842"/>
    </source>
</evidence>
<keyword evidence="13" id="KW-0269">Exonuclease</keyword>
<dbReference type="InterPro" id="IPR005135">
    <property type="entry name" value="Endo/exonuclease/phosphatase"/>
</dbReference>
<dbReference type="PANTHER" id="PTHR12121">
    <property type="entry name" value="CARBON CATABOLITE REPRESSOR PROTEIN 4"/>
    <property type="match status" value="1"/>
</dbReference>
<evidence type="ECO:0000259" key="26">
    <source>
        <dbReference type="Pfam" id="PF23598"/>
    </source>
</evidence>
<keyword evidence="10" id="KW-0479">Metal-binding</keyword>
<dbReference type="InterPro" id="IPR003591">
    <property type="entry name" value="Leu-rich_rpt_typical-subtyp"/>
</dbReference>
<organism evidence="27 28">
    <name type="scientific">Teratosphaeria destructans</name>
    <dbReference type="NCBI Taxonomy" id="418781"/>
    <lineage>
        <taxon>Eukaryota</taxon>
        <taxon>Fungi</taxon>
        <taxon>Dikarya</taxon>
        <taxon>Ascomycota</taxon>
        <taxon>Pezizomycotina</taxon>
        <taxon>Dothideomycetes</taxon>
        <taxon>Dothideomycetidae</taxon>
        <taxon>Mycosphaerellales</taxon>
        <taxon>Teratosphaeriaceae</taxon>
        <taxon>Teratosphaeria</taxon>
    </lineage>
</organism>
<dbReference type="FunFam" id="3.60.10.10:FF:000037">
    <property type="entry name" value="Glucose-repressible alcohol dehydrogenase transcriptional effector"/>
    <property type="match status" value="1"/>
</dbReference>
<dbReference type="GO" id="GO:0005737">
    <property type="term" value="C:cytoplasm"/>
    <property type="evidence" value="ECO:0007669"/>
    <property type="project" value="UniProtKB-SubCell"/>
</dbReference>
<evidence type="ECO:0000256" key="13">
    <source>
        <dbReference type="ARBA" id="ARBA00022839"/>
    </source>
</evidence>
<evidence type="ECO:0000256" key="4">
    <source>
        <dbReference type="ARBA" id="ARBA00004496"/>
    </source>
</evidence>
<dbReference type="SUPFAM" id="SSF52058">
    <property type="entry name" value="L domain-like"/>
    <property type="match status" value="1"/>
</dbReference>
<comment type="similarity">
    <text evidence="5">Belongs to the CCR4/nocturin family.</text>
</comment>
<dbReference type="CDD" id="cd09097">
    <property type="entry name" value="Deadenylase_CCR4"/>
    <property type="match status" value="1"/>
</dbReference>
<keyword evidence="28" id="KW-1185">Reference proteome</keyword>
<sequence length="758" mass="86276">MADGFNRFNPGHFSFNQNTRNLHHRTGSPLFNSRALLQPNADTPSPNRSPGTQSPAHNPYAMHNYNSHRQNHGLLNGASHSYQGQLLQKGFQSQQQNHHGHHMASHHQDHTGIGHGLYGSHQHTASGSTLTNTTPNFTPAHLQNGTPDSTGALGKPHAPHWTEQLREYENLRSAEQKPHFYARNAPTVGRHPGATMSAVTQHADVDEHGDHRRLPQTEETEEPGAWSEMDLGGQGLKSMGPSIFRFYPQLKKIYFNHNRIRELPSNIGQMRSLTMLDLSFNELTSLPPEIGMLTNLKKLLLFGNDLRDLPSEIGYLSKLEMLGIEGNRYFNPDLKDRLVEYGTKELVRYMREEAQVPPPPNDREWISLVDDPETEAETFSVFSWNMLCDRGATQSAFGYTPSQALSWDHRKRVISDELRERNADIMALQEIDQESYNEYFRPNLAMEDYKGIFWPKTRAQTMADKEAKIVDGCAIFYKNSKYVLLDKHLIAYNRQALIRQDMKGEHDVYNRIMPKDNIAVVAFLENRATGSRVIAVNTHLVWEGWLADVKLVQVALLMEQLSQLVEKYASWPPCKDKELFQYANADSADGTMPERVEPAPSQQYDNGTQIPLVICGDFNSTQDSGVFDLITQGSVSNSHQDLGTQKYGDLTKNGISHPFSLKSAYTNIRDWPWTNYVAHFREVIDYIWYSTNSLQVTGLLGQVDPEYMRRVPGFPNWHFPSDHLALYAEFAIKGRKEKRKPVEADFGNNSRREGRQQH</sequence>
<evidence type="ECO:0000256" key="21">
    <source>
        <dbReference type="ARBA" id="ARBA00031469"/>
    </source>
</evidence>
<dbReference type="GO" id="GO:0046872">
    <property type="term" value="F:metal ion binding"/>
    <property type="evidence" value="ECO:0007669"/>
    <property type="project" value="UniProtKB-KW"/>
</dbReference>
<evidence type="ECO:0000256" key="15">
    <source>
        <dbReference type="ARBA" id="ARBA00022884"/>
    </source>
</evidence>
<keyword evidence="7" id="KW-0963">Cytoplasm</keyword>
<dbReference type="PANTHER" id="PTHR12121:SF100">
    <property type="entry name" value="POLY(A)-SPECIFIC RIBONUCLEASE"/>
    <property type="match status" value="1"/>
</dbReference>
<protein>
    <recommendedName>
        <fullName evidence="19">CCR4-Not complex 3'-5'-exoribonuclease subunit Ccr4</fullName>
        <ecNumber evidence="6">3.1.13.4</ecNumber>
    </recommendedName>
    <alternativeName>
        <fullName evidence="20">Carbon catabolite repressor protein 4</fullName>
    </alternativeName>
    <alternativeName>
        <fullName evidence="21">Cytoplasmic deadenylase</fullName>
    </alternativeName>
    <alternativeName>
        <fullName evidence="22">Glucose-repressible alcohol dehydrogenase transcriptional effector</fullName>
    </alternativeName>
</protein>
<keyword evidence="8" id="KW-0433">Leucine-rich repeat</keyword>
<evidence type="ECO:0000256" key="18">
    <source>
        <dbReference type="ARBA" id="ARBA00023242"/>
    </source>
</evidence>
<feature type="compositionally biased region" description="Basic and acidic residues" evidence="24">
    <location>
        <begin position="206"/>
        <end position="216"/>
    </location>
</feature>
<name>A0A9W7VZZ5_9PEZI</name>
<gene>
    <name evidence="27" type="ORF">Tdes44962_MAKER04341</name>
</gene>
<feature type="domain" description="Disease resistance R13L4/SHOC-2-like LRR" evidence="26">
    <location>
        <begin position="249"/>
        <end position="324"/>
    </location>
</feature>
<dbReference type="Gene3D" id="3.60.10.10">
    <property type="entry name" value="Endonuclease/exonuclease/phosphatase"/>
    <property type="match status" value="1"/>
</dbReference>
<evidence type="ECO:0000256" key="1">
    <source>
        <dbReference type="ARBA" id="ARBA00001663"/>
    </source>
</evidence>
<feature type="region of interest" description="Disordered" evidence="24">
    <location>
        <begin position="90"/>
        <end position="157"/>
    </location>
</feature>
<dbReference type="Gene3D" id="3.80.10.10">
    <property type="entry name" value="Ribonuclease Inhibitor"/>
    <property type="match status" value="1"/>
</dbReference>
<accession>A0A9W7VZZ5</accession>
<dbReference type="SMART" id="SM00369">
    <property type="entry name" value="LRR_TYP"/>
    <property type="match status" value="3"/>
</dbReference>
<evidence type="ECO:0000256" key="22">
    <source>
        <dbReference type="ARBA" id="ARBA00033317"/>
    </source>
</evidence>
<evidence type="ECO:0000256" key="19">
    <source>
        <dbReference type="ARBA" id="ARBA00023475"/>
    </source>
</evidence>
<reference evidence="27 28" key="2">
    <citation type="journal article" date="2021" name="Curr. Genet.">
        <title>Genetic response to nitrogen starvation in the aggressive Eucalyptus foliar pathogen Teratosphaeria destructans.</title>
        <authorList>
            <person name="Havenga M."/>
            <person name="Wingfield B.D."/>
            <person name="Wingfield M.J."/>
            <person name="Dreyer L.L."/>
            <person name="Roets F."/>
            <person name="Aylward J."/>
        </authorList>
    </citation>
    <scope>NUCLEOTIDE SEQUENCE [LARGE SCALE GENOMIC DNA]</scope>
    <source>
        <strain evidence="27">CMW44962</strain>
    </source>
</reference>
<evidence type="ECO:0000259" key="25">
    <source>
        <dbReference type="Pfam" id="PF03372"/>
    </source>
</evidence>
<dbReference type="AlphaFoldDB" id="A0A9W7VZZ5"/>
<feature type="compositionally biased region" description="Polar residues" evidence="24">
    <location>
        <begin position="121"/>
        <end position="149"/>
    </location>
</feature>
<feature type="region of interest" description="Disordered" evidence="24">
    <location>
        <begin position="1"/>
        <end position="77"/>
    </location>
</feature>
<keyword evidence="11" id="KW-0677">Repeat</keyword>
<dbReference type="Proteomes" id="UP001138500">
    <property type="component" value="Unassembled WGS sequence"/>
</dbReference>
<evidence type="ECO:0000256" key="3">
    <source>
        <dbReference type="ARBA" id="ARBA00004123"/>
    </source>
</evidence>
<feature type="region of interest" description="Disordered" evidence="24">
    <location>
        <begin position="206"/>
        <end position="227"/>
    </location>
</feature>
<reference evidence="27 28" key="1">
    <citation type="journal article" date="2018" name="IMA Fungus">
        <title>IMA Genome-F 10: Nine draft genome sequences of Claviceps purpurea s.lat., including C. arundinis, C. humidiphila, and C. cf. spartinae, pseudomolecules for the pitch canker pathogen Fusarium circinatum, draft genome of Davidsoniella eucalypti, Grosmannia galeiformis, Quambalaria eucalypti, and Teratosphaeria destructans.</title>
        <authorList>
            <person name="Wingfield B.D."/>
            <person name="Liu M."/>
            <person name="Nguyen H.D."/>
            <person name="Lane F.A."/>
            <person name="Morgan S.W."/>
            <person name="De Vos L."/>
            <person name="Wilken P.M."/>
            <person name="Duong T.A."/>
            <person name="Aylward J."/>
            <person name="Coetzee M.P."/>
            <person name="Dadej K."/>
            <person name="De Beer Z.W."/>
            <person name="Findlay W."/>
            <person name="Havenga M."/>
            <person name="Kolarik M."/>
            <person name="Menzies J.G."/>
            <person name="Naidoo K."/>
            <person name="Pochopski O."/>
            <person name="Shoukouhi P."/>
            <person name="Santana Q.C."/>
            <person name="Seifert K.A."/>
            <person name="Soal N."/>
            <person name="Steenkamp E.T."/>
            <person name="Tatham C.T."/>
            <person name="van der Nest M.A."/>
            <person name="Wingfield M.J."/>
        </authorList>
    </citation>
    <scope>NUCLEOTIDE SEQUENCE [LARGE SCALE GENOMIC DNA]</scope>
    <source>
        <strain evidence="27">CMW44962</strain>
    </source>
</reference>
<dbReference type="Pfam" id="PF03372">
    <property type="entry name" value="Exo_endo_phos"/>
    <property type="match status" value="1"/>
</dbReference>
<keyword evidence="12" id="KW-0378">Hydrolase</keyword>
<keyword evidence="17" id="KW-0804">Transcription</keyword>
<evidence type="ECO:0000313" key="28">
    <source>
        <dbReference type="Proteomes" id="UP001138500"/>
    </source>
</evidence>
<keyword evidence="15" id="KW-0694">RNA-binding</keyword>
<dbReference type="InterPro" id="IPR050410">
    <property type="entry name" value="CCR4/nocturin_mRNA_transcr"/>
</dbReference>
<dbReference type="GO" id="GO:0003723">
    <property type="term" value="F:RNA binding"/>
    <property type="evidence" value="ECO:0007669"/>
    <property type="project" value="UniProtKB-KW"/>
</dbReference>
<evidence type="ECO:0000256" key="11">
    <source>
        <dbReference type="ARBA" id="ARBA00022737"/>
    </source>
</evidence>
<proteinExistence type="inferred from homology"/>
<dbReference type="InterPro" id="IPR001611">
    <property type="entry name" value="Leu-rich_rpt"/>
</dbReference>
<keyword evidence="9" id="KW-0540">Nuclease</keyword>
<evidence type="ECO:0000256" key="10">
    <source>
        <dbReference type="ARBA" id="ARBA00022723"/>
    </source>
</evidence>
<keyword evidence="14" id="KW-0460">Magnesium</keyword>
<feature type="domain" description="Endonuclease/exonuclease/phosphatase" evidence="25">
    <location>
        <begin position="383"/>
        <end position="723"/>
    </location>
</feature>
<dbReference type="Pfam" id="PF23598">
    <property type="entry name" value="LRR_14"/>
    <property type="match status" value="1"/>
</dbReference>
<evidence type="ECO:0000256" key="7">
    <source>
        <dbReference type="ARBA" id="ARBA00022490"/>
    </source>
</evidence>
<evidence type="ECO:0000256" key="6">
    <source>
        <dbReference type="ARBA" id="ARBA00012161"/>
    </source>
</evidence>
<dbReference type="EMBL" id="RIBY02002145">
    <property type="protein sequence ID" value="KAH9824521.1"/>
    <property type="molecule type" value="Genomic_DNA"/>
</dbReference>
<keyword evidence="16" id="KW-0805">Transcription regulation</keyword>
<comment type="catalytic activity">
    <reaction evidence="1">
        <text>Exonucleolytic cleavage of poly(A) to 5'-AMP.</text>
        <dbReference type="EC" id="3.1.13.4"/>
    </reaction>
</comment>
<dbReference type="InterPro" id="IPR055414">
    <property type="entry name" value="LRR_R13L4/SHOC2-like"/>
</dbReference>
<dbReference type="OrthoDB" id="428734at2759"/>
<evidence type="ECO:0000256" key="12">
    <source>
        <dbReference type="ARBA" id="ARBA00022801"/>
    </source>
</evidence>
<evidence type="ECO:0000256" key="24">
    <source>
        <dbReference type="SAM" id="MobiDB-lite"/>
    </source>
</evidence>
<feature type="region of interest" description="Disordered" evidence="24">
    <location>
        <begin position="738"/>
        <end position="758"/>
    </location>
</feature>
<evidence type="ECO:0000256" key="16">
    <source>
        <dbReference type="ARBA" id="ARBA00023015"/>
    </source>
</evidence>
<evidence type="ECO:0000256" key="23">
    <source>
        <dbReference type="ARBA" id="ARBA00045495"/>
    </source>
</evidence>
<dbReference type="EC" id="3.1.13.4" evidence="6"/>
<evidence type="ECO:0000256" key="17">
    <source>
        <dbReference type="ARBA" id="ARBA00023163"/>
    </source>
</evidence>
<dbReference type="GO" id="GO:0004535">
    <property type="term" value="F:poly(A)-specific ribonuclease activity"/>
    <property type="evidence" value="ECO:0007669"/>
    <property type="project" value="UniProtKB-EC"/>
</dbReference>
<evidence type="ECO:0000256" key="5">
    <source>
        <dbReference type="ARBA" id="ARBA00010774"/>
    </source>
</evidence>
<dbReference type="PROSITE" id="PS51450">
    <property type="entry name" value="LRR"/>
    <property type="match status" value="1"/>
</dbReference>
<evidence type="ECO:0000256" key="8">
    <source>
        <dbReference type="ARBA" id="ARBA00022614"/>
    </source>
</evidence>
<dbReference type="InterPro" id="IPR032675">
    <property type="entry name" value="LRR_dom_sf"/>
</dbReference>
<dbReference type="InterPro" id="IPR036691">
    <property type="entry name" value="Endo/exonu/phosph_ase_sf"/>
</dbReference>
<dbReference type="SUPFAM" id="SSF56219">
    <property type="entry name" value="DNase I-like"/>
    <property type="match status" value="1"/>
</dbReference>
<comment type="subcellular location">
    <subcellularLocation>
        <location evidence="4">Cytoplasm</location>
    </subcellularLocation>
    <subcellularLocation>
        <location evidence="3">Nucleus</location>
    </subcellularLocation>
</comment>
<evidence type="ECO:0000256" key="20">
    <source>
        <dbReference type="ARBA" id="ARBA00030493"/>
    </source>
</evidence>
<keyword evidence="18" id="KW-0539">Nucleus</keyword>
<comment type="function">
    <text evidence="23">Acts as a catalytic component of the CCR4-NOT core complex, which in the nucleus seems to be a general transcription factor, and in the cytoplasm the major mRNA deadenylase involved in mRNA turnover. Ccr4 has 3'-5' RNase activity with a strong preference for polyadenylated substrates and also low exonuclease activity towards single-stranded DNA.</text>
</comment>
<evidence type="ECO:0000256" key="9">
    <source>
        <dbReference type="ARBA" id="ARBA00022722"/>
    </source>
</evidence>
<feature type="compositionally biased region" description="Polar residues" evidence="24">
    <location>
        <begin position="40"/>
        <end position="56"/>
    </location>
</feature>
<comment type="cofactor">
    <cofactor evidence="2">
        <name>Mg(2+)</name>
        <dbReference type="ChEBI" id="CHEBI:18420"/>
    </cofactor>
</comment>
<comment type="caution">
    <text evidence="27">The sequence shown here is derived from an EMBL/GenBank/DDBJ whole genome shotgun (WGS) entry which is preliminary data.</text>
</comment>
<evidence type="ECO:0000256" key="2">
    <source>
        <dbReference type="ARBA" id="ARBA00001946"/>
    </source>
</evidence>
<evidence type="ECO:0000313" key="27">
    <source>
        <dbReference type="EMBL" id="KAH9824521.1"/>
    </source>
</evidence>
<dbReference type="GO" id="GO:0005634">
    <property type="term" value="C:nucleus"/>
    <property type="evidence" value="ECO:0007669"/>
    <property type="project" value="UniProtKB-SubCell"/>
</dbReference>